<reference evidence="1 2" key="1">
    <citation type="submission" date="2018-06" db="EMBL/GenBank/DDBJ databases">
        <authorList>
            <consortium name="Pathogen Informatics"/>
            <person name="Doyle S."/>
        </authorList>
    </citation>
    <scope>NUCLEOTIDE SEQUENCE [LARGE SCALE GENOMIC DNA]</scope>
    <source>
        <strain evidence="1 2">NCTC10343</strain>
    </source>
</reference>
<dbReference type="AlphaFoldDB" id="A0A378Y3I9"/>
<proteinExistence type="predicted"/>
<dbReference type="Proteomes" id="UP000254400">
    <property type="component" value="Unassembled WGS sequence"/>
</dbReference>
<evidence type="ECO:0000313" key="1">
    <source>
        <dbReference type="EMBL" id="SUA71070.1"/>
    </source>
</evidence>
<dbReference type="EMBL" id="UGSC01000001">
    <property type="protein sequence ID" value="SUA71070.1"/>
    <property type="molecule type" value="Genomic_DNA"/>
</dbReference>
<gene>
    <name evidence="1" type="ORF">NCTC10343_03957</name>
</gene>
<accession>A0A378Y3I9</accession>
<protein>
    <recommendedName>
        <fullName evidence="3">RiboL-PSP-HEPN domain-containing protein</fullName>
    </recommendedName>
</protein>
<sequence length="168" mass="20749">MEEWKIAILSYLDYCLENYIDNQKMKNLLYPFNFNNHYTDRMSEKSRLYTMNVEKNLKELMLIYYKIINFYDEYKESDMSRYKYLIKTELEHFVLRYRIIVNKIALIKKESKIIDFSSVDTRYFEESIEYEQLIGIRNSIAHESIRSHVFDTTEDKRLYFQFYTNRST</sequence>
<evidence type="ECO:0000313" key="2">
    <source>
        <dbReference type="Proteomes" id="UP000254400"/>
    </source>
</evidence>
<organism evidence="1 2">
    <name type="scientific">Paenibacillus polymyxa</name>
    <name type="common">Bacillus polymyxa</name>
    <dbReference type="NCBI Taxonomy" id="1406"/>
    <lineage>
        <taxon>Bacteria</taxon>
        <taxon>Bacillati</taxon>
        <taxon>Bacillota</taxon>
        <taxon>Bacilli</taxon>
        <taxon>Bacillales</taxon>
        <taxon>Paenibacillaceae</taxon>
        <taxon>Paenibacillus</taxon>
    </lineage>
</organism>
<dbReference type="RefSeq" id="WP_019688343.1">
    <property type="nucleotide sequence ID" value="NZ_CP036496.1"/>
</dbReference>
<evidence type="ECO:0008006" key="3">
    <source>
        <dbReference type="Google" id="ProtNLM"/>
    </source>
</evidence>
<dbReference type="GeneID" id="93347283"/>
<name>A0A378Y3I9_PAEPO</name>